<evidence type="ECO:0000313" key="3">
    <source>
        <dbReference type="Proteomes" id="UP000569732"/>
    </source>
</evidence>
<feature type="transmembrane region" description="Helical" evidence="1">
    <location>
        <begin position="27"/>
        <end position="48"/>
    </location>
</feature>
<reference evidence="2 3" key="1">
    <citation type="submission" date="2020-07" db="EMBL/GenBank/DDBJ databases">
        <title>Endozoicomonas sp. nov., isolated from sediment.</title>
        <authorList>
            <person name="Gu T."/>
        </authorList>
    </citation>
    <scope>NUCLEOTIDE SEQUENCE [LARGE SCALE GENOMIC DNA]</scope>
    <source>
        <strain evidence="2 3">SM1973</strain>
    </source>
</reference>
<accession>A0A853I2K7</accession>
<dbReference type="EMBL" id="JACCKB010000003">
    <property type="protein sequence ID" value="NYZ64958.1"/>
    <property type="molecule type" value="Genomic_DNA"/>
</dbReference>
<gene>
    <name evidence="2" type="ORF">H0A36_02990</name>
</gene>
<keyword evidence="1" id="KW-0472">Membrane</keyword>
<feature type="transmembrane region" description="Helical" evidence="1">
    <location>
        <begin position="55"/>
        <end position="73"/>
    </location>
</feature>
<dbReference type="Pfam" id="PF01066">
    <property type="entry name" value="CDP-OH_P_transf"/>
    <property type="match status" value="1"/>
</dbReference>
<proteinExistence type="predicted"/>
<dbReference type="InterPro" id="IPR043130">
    <property type="entry name" value="CDP-OH_PTrfase_TM_dom"/>
</dbReference>
<protein>
    <submittedName>
        <fullName evidence="2">CDP-alcohol phosphatidyltransferase family protein</fullName>
    </submittedName>
</protein>
<feature type="transmembrane region" description="Helical" evidence="1">
    <location>
        <begin position="151"/>
        <end position="168"/>
    </location>
</feature>
<keyword evidence="1" id="KW-0812">Transmembrane</keyword>
<dbReference type="RefSeq" id="WP_180566994.1">
    <property type="nucleotide sequence ID" value="NZ_JACCKB010000003.1"/>
</dbReference>
<keyword evidence="3" id="KW-1185">Reference proteome</keyword>
<feature type="transmembrane region" description="Helical" evidence="1">
    <location>
        <begin position="115"/>
        <end position="139"/>
    </location>
</feature>
<dbReference type="GO" id="GO:0016780">
    <property type="term" value="F:phosphotransferase activity, for other substituted phosphate groups"/>
    <property type="evidence" value="ECO:0007669"/>
    <property type="project" value="InterPro"/>
</dbReference>
<sequence length="201" mass="22813">MVSIYDIKPKFQQLLLPVLHLLHRTHITANQITLTAIVFSLIIGFTFWHADSNHWLFLVLPIGLFIRMALNALDGMMARTYNQQSTLGEVLNEVGDIISDWVIFFPLLKFFPEQLYLVVAFLCLSILSEFAGLLGKVIADERRYDGPMGKSDRAFVVGACGLALFLGWPVASYGFWIFLIVNSLLMMSIFFRIKRALHSVV</sequence>
<dbReference type="GO" id="GO:0016020">
    <property type="term" value="C:membrane"/>
    <property type="evidence" value="ECO:0007669"/>
    <property type="project" value="InterPro"/>
</dbReference>
<organism evidence="2 3">
    <name type="scientific">Spartinivicinus marinus</name>
    <dbReference type="NCBI Taxonomy" id="2994442"/>
    <lineage>
        <taxon>Bacteria</taxon>
        <taxon>Pseudomonadati</taxon>
        <taxon>Pseudomonadota</taxon>
        <taxon>Gammaproteobacteria</taxon>
        <taxon>Oceanospirillales</taxon>
        <taxon>Zooshikellaceae</taxon>
        <taxon>Spartinivicinus</taxon>
    </lineage>
</organism>
<dbReference type="AlphaFoldDB" id="A0A853I2K7"/>
<comment type="caution">
    <text evidence="2">The sequence shown here is derived from an EMBL/GenBank/DDBJ whole genome shotgun (WGS) entry which is preliminary data.</text>
</comment>
<dbReference type="Proteomes" id="UP000569732">
    <property type="component" value="Unassembled WGS sequence"/>
</dbReference>
<evidence type="ECO:0000256" key="1">
    <source>
        <dbReference type="SAM" id="Phobius"/>
    </source>
</evidence>
<evidence type="ECO:0000313" key="2">
    <source>
        <dbReference type="EMBL" id="NYZ64958.1"/>
    </source>
</evidence>
<keyword evidence="1" id="KW-1133">Transmembrane helix</keyword>
<dbReference type="InterPro" id="IPR000462">
    <property type="entry name" value="CDP-OH_P_trans"/>
</dbReference>
<dbReference type="GO" id="GO:0008654">
    <property type="term" value="P:phospholipid biosynthetic process"/>
    <property type="evidence" value="ECO:0007669"/>
    <property type="project" value="InterPro"/>
</dbReference>
<dbReference type="Gene3D" id="1.20.120.1760">
    <property type="match status" value="1"/>
</dbReference>
<name>A0A853I2K7_9GAMM</name>